<name>T1A2A5_9ZZZZ</name>
<proteinExistence type="predicted"/>
<dbReference type="GO" id="GO:0016747">
    <property type="term" value="F:acyltransferase activity, transferring groups other than amino-acyl groups"/>
    <property type="evidence" value="ECO:0007669"/>
    <property type="project" value="InterPro"/>
</dbReference>
<feature type="domain" description="Thiolase C-terminal" evidence="2">
    <location>
        <begin position="243"/>
        <end position="369"/>
    </location>
</feature>
<dbReference type="AlphaFoldDB" id="T1A2A5"/>
<accession>T1A2A5</accession>
<dbReference type="PIRSF" id="PIRSF000429">
    <property type="entry name" value="Ac-CoA_Ac_transf"/>
    <property type="match status" value="1"/>
</dbReference>
<evidence type="ECO:0000259" key="1">
    <source>
        <dbReference type="Pfam" id="PF00108"/>
    </source>
</evidence>
<dbReference type="SUPFAM" id="SSF53901">
    <property type="entry name" value="Thiolase-like"/>
    <property type="match status" value="2"/>
</dbReference>
<dbReference type="InterPro" id="IPR055140">
    <property type="entry name" value="Thiolase_C_2"/>
</dbReference>
<feature type="domain" description="Thiolase N-terminal" evidence="1">
    <location>
        <begin position="9"/>
        <end position="225"/>
    </location>
</feature>
<organism evidence="3">
    <name type="scientific">mine drainage metagenome</name>
    <dbReference type="NCBI Taxonomy" id="410659"/>
    <lineage>
        <taxon>unclassified sequences</taxon>
        <taxon>metagenomes</taxon>
        <taxon>ecological metagenomes</taxon>
    </lineage>
</organism>
<dbReference type="CDD" id="cd00829">
    <property type="entry name" value="SCP-x_thiolase"/>
    <property type="match status" value="1"/>
</dbReference>
<dbReference type="InterPro" id="IPR020616">
    <property type="entry name" value="Thiolase_N"/>
</dbReference>
<gene>
    <name evidence="3" type="ORF">B1B_09578</name>
</gene>
<dbReference type="Pfam" id="PF00108">
    <property type="entry name" value="Thiolase_N"/>
    <property type="match status" value="1"/>
</dbReference>
<reference evidence="3" key="1">
    <citation type="submission" date="2013-08" db="EMBL/GenBank/DDBJ databases">
        <authorList>
            <person name="Mendez C."/>
            <person name="Richter M."/>
            <person name="Ferrer M."/>
            <person name="Sanchez J."/>
        </authorList>
    </citation>
    <scope>NUCLEOTIDE SEQUENCE</scope>
</reference>
<protein>
    <submittedName>
        <fullName evidence="3">Acetyl-CoA acetyltransferase</fullName>
    </submittedName>
</protein>
<feature type="non-terminal residue" evidence="3">
    <location>
        <position position="369"/>
    </location>
</feature>
<comment type="caution">
    <text evidence="3">The sequence shown here is derived from an EMBL/GenBank/DDBJ whole genome shotgun (WGS) entry which is preliminary data.</text>
</comment>
<dbReference type="Gene3D" id="3.40.47.10">
    <property type="match status" value="1"/>
</dbReference>
<reference evidence="3" key="2">
    <citation type="journal article" date="2014" name="ISME J.">
        <title>Microbial stratification in low pH oxic and suboxic macroscopic growths along an acid mine drainage.</title>
        <authorList>
            <person name="Mendez-Garcia C."/>
            <person name="Mesa V."/>
            <person name="Sprenger R.R."/>
            <person name="Richter M."/>
            <person name="Diez M.S."/>
            <person name="Solano J."/>
            <person name="Bargiela R."/>
            <person name="Golyshina O.V."/>
            <person name="Manteca A."/>
            <person name="Ramos J.L."/>
            <person name="Gallego J.R."/>
            <person name="Llorente I."/>
            <person name="Martins Dos Santos V.A."/>
            <person name="Jensen O.N."/>
            <person name="Pelaez A.I."/>
            <person name="Sanchez J."/>
            <person name="Ferrer M."/>
        </authorList>
    </citation>
    <scope>NUCLEOTIDE SEQUENCE</scope>
</reference>
<evidence type="ECO:0000313" key="3">
    <source>
        <dbReference type="EMBL" id="EQD54661.1"/>
    </source>
</evidence>
<dbReference type="PANTHER" id="PTHR42870:SF6">
    <property type="entry name" value="ACETYL-COA C-ACYLTRANSFERASE"/>
    <property type="match status" value="1"/>
</dbReference>
<dbReference type="Pfam" id="PF22691">
    <property type="entry name" value="Thiolase_C_1"/>
    <property type="match status" value="1"/>
</dbReference>
<dbReference type="PANTHER" id="PTHR42870">
    <property type="entry name" value="ACETYL-COA C-ACETYLTRANSFERASE"/>
    <property type="match status" value="1"/>
</dbReference>
<dbReference type="InterPro" id="IPR016039">
    <property type="entry name" value="Thiolase-like"/>
</dbReference>
<evidence type="ECO:0000259" key="2">
    <source>
        <dbReference type="Pfam" id="PF22691"/>
    </source>
</evidence>
<keyword evidence="3" id="KW-0808">Transferase</keyword>
<sequence length="369" mass="38449">MTHLVGASIVGAGHTRFGALAEGPRALLRSAVEEARKSVDRGLPRDAIDTVFLASLGFGGWQIGNASAVLAEEAGTVGASVTRVENACASGGYALRAATDAVGSGRSKLALVVGLEKMTDIPNARRRYWLGVSGDTEWERLSGLTFAGVYGLLASRYIADHRDARDALAEVAVKNHQNGLANPNAQFRKALTREAVLAAPKVADPLGLLDCCPVSDGAAALLVAPSEEAHRYTDTPVAVVGTGAASDFLAVQDRADPTHFAATRRAADEAFRGSPFDRRAVSLLEVHDCFTIAELLALEDLGYAEAGGAVRLTLEGSTAKTGRWPVNVDGGLKAKGHPIGATGVSQAYEGYLQLRAQAGARQVPGAERA</sequence>
<dbReference type="EMBL" id="AUZY01006352">
    <property type="protein sequence ID" value="EQD54661.1"/>
    <property type="molecule type" value="Genomic_DNA"/>
</dbReference>
<dbReference type="InterPro" id="IPR002155">
    <property type="entry name" value="Thiolase"/>
</dbReference>